<proteinExistence type="predicted"/>
<evidence type="ECO:0000256" key="1">
    <source>
        <dbReference type="SAM" id="MobiDB-lite"/>
    </source>
</evidence>
<sequence>MAECQDYRRRHDNLVRRHKVLIDELSAARNHSRKRARRRRDSDTDHGNRGRDPRSAEPPVWRPRRVRSEDLEVLSQQQAVGEEVTGDAGPVIPQINVSPAPAPPPRQESDRVPVSRAVLSAVESVRPHGNRDLDHTTRGAILRPCQSRSPSPLDLGLSDWIRLESDLANDITIPPPPPPSESDGNHHEAGCSCRGQAQRHAANEPGALRAEADDAVRAAGGQRRFPLVNHALEEYLVLN</sequence>
<organism evidence="2 3">
    <name type="scientific">Podospora appendiculata</name>
    <dbReference type="NCBI Taxonomy" id="314037"/>
    <lineage>
        <taxon>Eukaryota</taxon>
        <taxon>Fungi</taxon>
        <taxon>Dikarya</taxon>
        <taxon>Ascomycota</taxon>
        <taxon>Pezizomycotina</taxon>
        <taxon>Sordariomycetes</taxon>
        <taxon>Sordariomycetidae</taxon>
        <taxon>Sordariales</taxon>
        <taxon>Podosporaceae</taxon>
        <taxon>Podospora</taxon>
    </lineage>
</organism>
<dbReference type="Proteomes" id="UP001270362">
    <property type="component" value="Unassembled WGS sequence"/>
</dbReference>
<reference evidence="2" key="2">
    <citation type="submission" date="2023-06" db="EMBL/GenBank/DDBJ databases">
        <authorList>
            <consortium name="Lawrence Berkeley National Laboratory"/>
            <person name="Haridas S."/>
            <person name="Hensen N."/>
            <person name="Bonometti L."/>
            <person name="Westerberg I."/>
            <person name="Brannstrom I.O."/>
            <person name="Guillou S."/>
            <person name="Cros-Aarteil S."/>
            <person name="Calhoun S."/>
            <person name="Kuo A."/>
            <person name="Mondo S."/>
            <person name="Pangilinan J."/>
            <person name="Riley R."/>
            <person name="Labutti K."/>
            <person name="Andreopoulos B."/>
            <person name="Lipzen A."/>
            <person name="Chen C."/>
            <person name="Yanf M."/>
            <person name="Daum C."/>
            <person name="Ng V."/>
            <person name="Clum A."/>
            <person name="Steindorff A."/>
            <person name="Ohm R."/>
            <person name="Martin F."/>
            <person name="Silar P."/>
            <person name="Natvig D."/>
            <person name="Lalanne C."/>
            <person name="Gautier V."/>
            <person name="Ament-Velasquez S.L."/>
            <person name="Kruys A."/>
            <person name="Hutchinson M.I."/>
            <person name="Powell A.J."/>
            <person name="Barry K."/>
            <person name="Miller A.N."/>
            <person name="Grigoriev I.V."/>
            <person name="Debuchy R."/>
            <person name="Gladieux P."/>
            <person name="Thoren M.H."/>
            <person name="Johannesson H."/>
        </authorList>
    </citation>
    <scope>NUCLEOTIDE SEQUENCE</scope>
    <source>
        <strain evidence="2">CBS 314.62</strain>
    </source>
</reference>
<feature type="region of interest" description="Disordered" evidence="1">
    <location>
        <begin position="26"/>
        <end position="111"/>
    </location>
</feature>
<keyword evidence="3" id="KW-1185">Reference proteome</keyword>
<accession>A0AAE1C8I9</accession>
<reference evidence="2" key="1">
    <citation type="journal article" date="2023" name="Mol. Phylogenet. Evol.">
        <title>Genome-scale phylogeny and comparative genomics of the fungal order Sordariales.</title>
        <authorList>
            <person name="Hensen N."/>
            <person name="Bonometti L."/>
            <person name="Westerberg I."/>
            <person name="Brannstrom I.O."/>
            <person name="Guillou S."/>
            <person name="Cros-Aarteil S."/>
            <person name="Calhoun S."/>
            <person name="Haridas S."/>
            <person name="Kuo A."/>
            <person name="Mondo S."/>
            <person name="Pangilinan J."/>
            <person name="Riley R."/>
            <person name="LaButti K."/>
            <person name="Andreopoulos B."/>
            <person name="Lipzen A."/>
            <person name="Chen C."/>
            <person name="Yan M."/>
            <person name="Daum C."/>
            <person name="Ng V."/>
            <person name="Clum A."/>
            <person name="Steindorff A."/>
            <person name="Ohm R.A."/>
            <person name="Martin F."/>
            <person name="Silar P."/>
            <person name="Natvig D.O."/>
            <person name="Lalanne C."/>
            <person name="Gautier V."/>
            <person name="Ament-Velasquez S.L."/>
            <person name="Kruys A."/>
            <person name="Hutchinson M.I."/>
            <person name="Powell A.J."/>
            <person name="Barry K."/>
            <person name="Miller A.N."/>
            <person name="Grigoriev I.V."/>
            <person name="Debuchy R."/>
            <person name="Gladieux P."/>
            <person name="Hiltunen Thoren M."/>
            <person name="Johannesson H."/>
        </authorList>
    </citation>
    <scope>NUCLEOTIDE SEQUENCE</scope>
    <source>
        <strain evidence="2">CBS 314.62</strain>
    </source>
</reference>
<protein>
    <submittedName>
        <fullName evidence="2">Uncharacterized protein</fullName>
    </submittedName>
</protein>
<dbReference type="AlphaFoldDB" id="A0AAE1C8I9"/>
<evidence type="ECO:0000313" key="2">
    <source>
        <dbReference type="EMBL" id="KAK3682846.1"/>
    </source>
</evidence>
<dbReference type="EMBL" id="JAULSO010000005">
    <property type="protein sequence ID" value="KAK3682846.1"/>
    <property type="molecule type" value="Genomic_DNA"/>
</dbReference>
<evidence type="ECO:0000313" key="3">
    <source>
        <dbReference type="Proteomes" id="UP001270362"/>
    </source>
</evidence>
<feature type="compositionally biased region" description="Basic residues" evidence="1">
    <location>
        <begin position="30"/>
        <end position="39"/>
    </location>
</feature>
<feature type="region of interest" description="Disordered" evidence="1">
    <location>
        <begin position="169"/>
        <end position="209"/>
    </location>
</feature>
<name>A0AAE1C8I9_9PEZI</name>
<feature type="compositionally biased region" description="Basic and acidic residues" evidence="1">
    <location>
        <begin position="40"/>
        <end position="55"/>
    </location>
</feature>
<comment type="caution">
    <text evidence="2">The sequence shown here is derived from an EMBL/GenBank/DDBJ whole genome shotgun (WGS) entry which is preliminary data.</text>
</comment>
<gene>
    <name evidence="2" type="ORF">B0T22DRAFT_472100</name>
</gene>